<dbReference type="SMART" id="SM00849">
    <property type="entry name" value="Lactamase_B"/>
    <property type="match status" value="1"/>
</dbReference>
<reference evidence="2 3" key="1">
    <citation type="submission" date="2018-10" db="EMBL/GenBank/DDBJ databases">
        <title>Oceanobacillus sp. YLB-02 draft genome.</title>
        <authorList>
            <person name="Yu L."/>
        </authorList>
    </citation>
    <scope>NUCLEOTIDE SEQUENCE [LARGE SCALE GENOMIC DNA]</scope>
    <source>
        <strain evidence="2 3">YLB-02</strain>
    </source>
</reference>
<protein>
    <submittedName>
        <fullName evidence="2">MBL fold metallo-hydrolase</fullName>
    </submittedName>
</protein>
<dbReference type="Gene3D" id="3.60.15.10">
    <property type="entry name" value="Ribonuclease Z/Hydroxyacylglutathione hydrolase-like"/>
    <property type="match status" value="1"/>
</dbReference>
<evidence type="ECO:0000313" key="3">
    <source>
        <dbReference type="Proteomes" id="UP000270219"/>
    </source>
</evidence>
<organism evidence="2 3">
    <name type="scientific">Oceanobacillus piezotolerans</name>
    <dbReference type="NCBI Taxonomy" id="2448030"/>
    <lineage>
        <taxon>Bacteria</taxon>
        <taxon>Bacillati</taxon>
        <taxon>Bacillota</taxon>
        <taxon>Bacilli</taxon>
        <taxon>Bacillales</taxon>
        <taxon>Bacillaceae</taxon>
        <taxon>Oceanobacillus</taxon>
    </lineage>
</organism>
<dbReference type="PANTHER" id="PTHR23131">
    <property type="entry name" value="ENDORIBONUCLEASE LACTB2"/>
    <property type="match status" value="1"/>
</dbReference>
<name>A0A498D5W9_9BACI</name>
<dbReference type="Proteomes" id="UP000270219">
    <property type="component" value="Unassembled WGS sequence"/>
</dbReference>
<dbReference type="SUPFAM" id="SSF56281">
    <property type="entry name" value="Metallo-hydrolase/oxidoreductase"/>
    <property type="match status" value="1"/>
</dbReference>
<dbReference type="Pfam" id="PF00753">
    <property type="entry name" value="Lactamase_B"/>
    <property type="match status" value="1"/>
</dbReference>
<sequence>MQENVEIIPIMVDTPSNLKTTNFYLVKEGSRIILVDAGWNHKTNWQALLDKLDQYGWTIKDIDAIVLTHNHIDHVGLINQIIALNDVPIYAQEHAIPRLKRDPAFFNMRVEFYTRLYEEMGCGKEGERQINLLLEKMRLNEGMGIHTDIKKIEAFHTIAEIIHTPGHSPDQIAILYNQRQDALVGDLLIQHISSNALVEPDPNGERLPTLLQHYDSLQRIREIPIKRAFSGHGKIIEDVVPLIDKRLSGIVNKSEKLKDLIAEGHLTAADIAQTYYKKLYETQFSLVMSEIIGHLDYLEDKGEVGKEKKGGIWHYSLIG</sequence>
<gene>
    <name evidence="2" type="ORF">D8M04_09580</name>
</gene>
<dbReference type="EMBL" id="RCHR01000003">
    <property type="protein sequence ID" value="RLL45108.1"/>
    <property type="molecule type" value="Genomic_DNA"/>
</dbReference>
<dbReference type="RefSeq" id="WP_121522697.1">
    <property type="nucleotide sequence ID" value="NZ_RCHR01000003.1"/>
</dbReference>
<feature type="domain" description="Metallo-beta-lactamase" evidence="1">
    <location>
        <begin position="20"/>
        <end position="232"/>
    </location>
</feature>
<accession>A0A498D5W9</accession>
<dbReference type="InterPro" id="IPR050662">
    <property type="entry name" value="Sec-metab_biosynth-thioest"/>
</dbReference>
<evidence type="ECO:0000313" key="2">
    <source>
        <dbReference type="EMBL" id="RLL45108.1"/>
    </source>
</evidence>
<dbReference type="AlphaFoldDB" id="A0A498D5W9"/>
<dbReference type="OrthoDB" id="9761531at2"/>
<proteinExistence type="predicted"/>
<keyword evidence="2" id="KW-0378">Hydrolase</keyword>
<dbReference type="InterPro" id="IPR001279">
    <property type="entry name" value="Metallo-B-lactamas"/>
</dbReference>
<keyword evidence="3" id="KW-1185">Reference proteome</keyword>
<evidence type="ECO:0000259" key="1">
    <source>
        <dbReference type="SMART" id="SM00849"/>
    </source>
</evidence>
<dbReference type="GO" id="GO:0016787">
    <property type="term" value="F:hydrolase activity"/>
    <property type="evidence" value="ECO:0007669"/>
    <property type="project" value="UniProtKB-KW"/>
</dbReference>
<dbReference type="InterPro" id="IPR036866">
    <property type="entry name" value="RibonucZ/Hydroxyglut_hydro"/>
</dbReference>
<dbReference type="PANTHER" id="PTHR23131:SF4">
    <property type="entry name" value="METALLO-BETA-LACTAMASE SUPERFAMILY POTEIN"/>
    <property type="match status" value="1"/>
</dbReference>
<comment type="caution">
    <text evidence="2">The sequence shown here is derived from an EMBL/GenBank/DDBJ whole genome shotgun (WGS) entry which is preliminary data.</text>
</comment>